<evidence type="ECO:0000256" key="16">
    <source>
        <dbReference type="ARBA" id="ARBA00022942"/>
    </source>
</evidence>
<evidence type="ECO:0000313" key="29">
    <source>
        <dbReference type="EMBL" id="CAE8636779.1"/>
    </source>
</evidence>
<dbReference type="Gene3D" id="3.10.180.20">
    <property type="entry name" value="N-Acetylglucosaminyltransferase I, Domain 2"/>
    <property type="match status" value="1"/>
</dbReference>
<dbReference type="SUPFAM" id="SSF56235">
    <property type="entry name" value="N-terminal nucleophile aminohydrolases (Ntn hydrolases)"/>
    <property type="match status" value="1"/>
</dbReference>
<dbReference type="InterPro" id="IPR029055">
    <property type="entry name" value="Ntn_hydrolases_N"/>
</dbReference>
<evidence type="ECO:0000256" key="1">
    <source>
        <dbReference type="ARBA" id="ARBA00001198"/>
    </source>
</evidence>
<comment type="catalytic activity">
    <reaction evidence="1">
        <text>Cleavage of peptide bonds with very broad specificity.</text>
        <dbReference type="EC" id="3.4.25.1"/>
    </reaction>
</comment>
<keyword evidence="15" id="KW-0378">Hydrolase</keyword>
<sequence length="1071" mass="116359">MAAGLDLSFLEDPSSFGKSRFHEHDLGLGYDDFATCEPEAFKMAPVDNPRQFCIDMKKTDQCPGLMDFKKGTTTLGFVFQGGIIIAVDSRASMGSYIGSQTVKKVIEINDRLLGTMAGGAADCSFWERHLARLCRMHELRDKEKISVAAASKLLANIFWQYKGQGLSCGTMVAGWDNKGPSLYMVDDAGDRHKGNVFSVGSGSTFAYGVLDTGYRHDMSIDEAVELGRRSIYHATHRDGASGGVVRVYHIHKDGWTKVIAGEDVSKLHYMHLHVLVSVLGFLDTCCSTVIFVCPALTLFHEAIRVALRMFGKLTSGELPSVQSALLASAQHQNPHRSREIKRLAVDQNWMQGCFTGRLSGLQAVLMPTSSIWSQKLAGKSISDSLTAMPPWSFADSFSLTKFMFMQCCRGLYAVSSPRPQKEGSLQGTSSPGSSPAAAFGGSRGGDLLEVTIGAPPGAAAFVEMSHSADLMASASRCQKLKVLGAITAGVATSLWVWYLSRSLSRKYRGGDQLEVELSPGLEALSLGSKASHDSRDALPVTSRAKDELESSVGDDAQEGCTISRGYANSRIDGTDHLHVFPPEKCMELCSKQEGCTCWSWKDEGFCRLGTSTFCTYVASEDDDRWMFGECISAKLKPMMHKGELLSAPAPASGAAQDAASAAHPAGPAAVSASADAGKSLSGPAGAPAASVPGPFLGSVAASVPGAATAASLATVPTIVAASPPAAKVASTSPQVIPVLIFTYTRAVYLQRALDSVLRHRTQPELHPITASQDGAHEGVRSVLEKSLADGRLAQVWRFSANPTLRSGYHRLCAHYKWALGKMFDELGHTQLIILEDDLEVAPDFFSYFQATLPILRSDSALFCVSAWNDNGKPTTASDAQAIFRSDFFPGLGWMLLNSFWLDVRDRWPAAYWDDFVRRADVRKGRHCLRPEVSRSHTFGEQGVSQGQFYAMHLAPNLLHSKDMDWSKMDLSRVSSASNFDNFLIEEVKGADVASLAELSTAVAKAPGQRAIVIRYQDSNWHAHARYFGLMDDEKEGIRRGTYRGVLPFTWLGRRTYLVRDWPLEAERHGIG</sequence>
<evidence type="ECO:0000256" key="25">
    <source>
        <dbReference type="ARBA" id="ARBA00041712"/>
    </source>
</evidence>
<evidence type="ECO:0000256" key="4">
    <source>
        <dbReference type="ARBA" id="ARBA00004323"/>
    </source>
</evidence>
<dbReference type="InterPro" id="IPR016050">
    <property type="entry name" value="Proteasome_bsu_CS"/>
</dbReference>
<evidence type="ECO:0000256" key="11">
    <source>
        <dbReference type="ARBA" id="ARBA00022679"/>
    </source>
</evidence>
<proteinExistence type="inferred from homology"/>
<dbReference type="Pfam" id="PF00227">
    <property type="entry name" value="Proteasome"/>
    <property type="match status" value="1"/>
</dbReference>
<dbReference type="PANTHER" id="PTHR10468:SF0">
    <property type="entry name" value="ALPHA-1,3-MANNOSYL-GLYCOPROTEIN 2-BETA-N-ACETYLGLUCOSAMINYLTRANSFERASE"/>
    <property type="match status" value="1"/>
</dbReference>
<dbReference type="PROSITE" id="PS51476">
    <property type="entry name" value="PROTEASOME_BETA_2"/>
    <property type="match status" value="1"/>
</dbReference>
<keyword evidence="10" id="KW-0328">Glycosyltransferase</keyword>
<dbReference type="Pfam" id="PF03071">
    <property type="entry name" value="GNT-I"/>
    <property type="match status" value="1"/>
</dbReference>
<dbReference type="GO" id="GO:0005839">
    <property type="term" value="C:proteasome core complex"/>
    <property type="evidence" value="ECO:0007669"/>
    <property type="project" value="InterPro"/>
</dbReference>
<dbReference type="GO" id="GO:0003827">
    <property type="term" value="F:alpha-1,3-mannosylglycoprotein 2-beta-N-acetylglucosaminyltransferase activity"/>
    <property type="evidence" value="ECO:0007669"/>
    <property type="project" value="UniProtKB-EC"/>
</dbReference>
<dbReference type="InterPro" id="IPR052261">
    <property type="entry name" value="Glycosyltransferase_13"/>
</dbReference>
<dbReference type="EC" id="3.4.25.1" evidence="7"/>
<dbReference type="InterPro" id="IPR029044">
    <property type="entry name" value="Nucleotide-diphossugar_trans"/>
</dbReference>
<dbReference type="SUPFAM" id="SSF53448">
    <property type="entry name" value="Nucleotide-diphospho-sugar transferases"/>
    <property type="match status" value="1"/>
</dbReference>
<dbReference type="Gene3D" id="3.60.20.10">
    <property type="entry name" value="Glutamine Phosphoribosylpyrophosphate, subunit 1, domain 1"/>
    <property type="match status" value="1"/>
</dbReference>
<comment type="similarity">
    <text evidence="6">Belongs to the glycosyltransferase 13 family.</text>
</comment>
<dbReference type="AlphaFoldDB" id="A0A813HFM9"/>
<evidence type="ECO:0000256" key="7">
    <source>
        <dbReference type="ARBA" id="ARBA00012039"/>
    </source>
</evidence>
<evidence type="ECO:0000256" key="28">
    <source>
        <dbReference type="SAM" id="MobiDB-lite"/>
    </source>
</evidence>
<keyword evidence="20" id="KW-0472">Membrane</keyword>
<evidence type="ECO:0000256" key="3">
    <source>
        <dbReference type="ARBA" id="ARBA00004123"/>
    </source>
</evidence>
<dbReference type="InterPro" id="IPR000243">
    <property type="entry name" value="Pept_T1A_subB"/>
</dbReference>
<evidence type="ECO:0000256" key="13">
    <source>
        <dbReference type="ARBA" id="ARBA00022698"/>
    </source>
</evidence>
<evidence type="ECO:0000256" key="17">
    <source>
        <dbReference type="ARBA" id="ARBA00022968"/>
    </source>
</evidence>
<dbReference type="FunFam" id="3.60.20.10:FF:000051">
    <property type="entry name" value="Proteasome subunit beta"/>
    <property type="match status" value="1"/>
</dbReference>
<comment type="catalytic activity">
    <reaction evidence="26">
        <text>N(4)-(alpha-D-Man-(1-&gt;3)-[alpha-D-Man-(1-&gt;3)-[alpha-D-Man-(1-&gt;6)]-alpha-D-Man-(1-&gt;6)]-beta-D-Man-(1-&gt;4)-beta-D-GlcNAc-(1-&gt;4)-beta-D-GlcNAc)-L-asparaginyl-[protein] (N-glucan mannose isomer 5A1,2) + UDP-N-acetyl-alpha-D-glucosamine = N(4)-{beta-D-GlcNAc-(1-&gt;2)-alpha-D-Man-(1-&gt;3)-[alpha-D-Man-(1-&gt;3)-[alpha-D-Man-(1-&gt;6)]-alpha-D-Man-(1-&gt;6)]-beta-D-Man-(1-&gt;4)-beta-D-GlcNAc-(1-&gt;4)-beta-D-GlcNAc}-L-asparaginyl-[protein] + UDP + H(+)</text>
        <dbReference type="Rhea" id="RHEA:11456"/>
        <dbReference type="Rhea" id="RHEA-COMP:14367"/>
        <dbReference type="Rhea" id="RHEA-COMP:14368"/>
        <dbReference type="ChEBI" id="CHEBI:15378"/>
        <dbReference type="ChEBI" id="CHEBI:57705"/>
        <dbReference type="ChEBI" id="CHEBI:58223"/>
        <dbReference type="ChEBI" id="CHEBI:59087"/>
        <dbReference type="ChEBI" id="CHEBI:60625"/>
        <dbReference type="EC" id="2.4.1.101"/>
    </reaction>
</comment>
<dbReference type="EMBL" id="CAJNNV010031548">
    <property type="protein sequence ID" value="CAE8636779.1"/>
    <property type="molecule type" value="Genomic_DNA"/>
</dbReference>
<keyword evidence="9" id="KW-0645">Protease</keyword>
<keyword evidence="17" id="KW-0735">Signal-anchor</keyword>
<evidence type="ECO:0000256" key="8">
    <source>
        <dbReference type="ARBA" id="ARBA00022490"/>
    </source>
</evidence>
<evidence type="ECO:0000256" key="21">
    <source>
        <dbReference type="ARBA" id="ARBA00023145"/>
    </source>
</evidence>
<keyword evidence="30" id="KW-1185">Reference proteome</keyword>
<evidence type="ECO:0000256" key="5">
    <source>
        <dbReference type="ARBA" id="ARBA00004922"/>
    </source>
</evidence>
<dbReference type="InterPro" id="IPR001353">
    <property type="entry name" value="Proteasome_sua/b"/>
</dbReference>
<keyword evidence="22" id="KW-0464">Manganese</keyword>
<keyword evidence="13" id="KW-0888">Threonine protease</keyword>
<dbReference type="InterPro" id="IPR004139">
    <property type="entry name" value="Glyco_trans_13"/>
</dbReference>
<keyword evidence="11" id="KW-0808">Transferase</keyword>
<dbReference type="PANTHER" id="PTHR10468">
    <property type="entry name" value="PROTEIN O-LINKED-MANNOSE BETA-1,2-N-ACETYLGLUCOSAMINYLTRANSFERASE 1/ALPHA-1,3-MANNOSYL-GLYCOPROTEIN 2-BETA-N-ACETYLGLUCOSAMINYLTRANSFERASE"/>
    <property type="match status" value="1"/>
</dbReference>
<evidence type="ECO:0000256" key="2">
    <source>
        <dbReference type="ARBA" id="ARBA00001936"/>
    </source>
</evidence>
<dbReference type="GO" id="GO:0051603">
    <property type="term" value="P:proteolysis involved in protein catabolic process"/>
    <property type="evidence" value="ECO:0007669"/>
    <property type="project" value="InterPro"/>
</dbReference>
<evidence type="ECO:0000256" key="18">
    <source>
        <dbReference type="ARBA" id="ARBA00022989"/>
    </source>
</evidence>
<dbReference type="FunFam" id="3.90.550.10:FF:000252">
    <property type="entry name" value="Protein O-linked-mannose beta-1,2-N-acetylglucosaminyltransferase 1"/>
    <property type="match status" value="1"/>
</dbReference>
<name>A0A813HFM9_POLGL</name>
<evidence type="ECO:0000256" key="12">
    <source>
        <dbReference type="ARBA" id="ARBA00022692"/>
    </source>
</evidence>
<keyword evidence="12" id="KW-0812">Transmembrane</keyword>
<evidence type="ECO:0000256" key="22">
    <source>
        <dbReference type="ARBA" id="ARBA00023211"/>
    </source>
</evidence>
<keyword evidence="8" id="KW-0963">Cytoplasm</keyword>
<dbReference type="PRINTS" id="PR00141">
    <property type="entry name" value="PROTEASOME"/>
</dbReference>
<gene>
    <name evidence="29" type="ORF">PGLA1383_LOCUS52184</name>
</gene>
<comment type="caution">
    <text evidence="29">The sequence shown here is derived from an EMBL/GenBank/DDBJ whole genome shotgun (WGS) entry which is preliminary data.</text>
</comment>
<evidence type="ECO:0000256" key="23">
    <source>
        <dbReference type="ARBA" id="ARBA00023242"/>
    </source>
</evidence>
<reference evidence="29" key="1">
    <citation type="submission" date="2021-02" db="EMBL/GenBank/DDBJ databases">
        <authorList>
            <person name="Dougan E. K."/>
            <person name="Rhodes N."/>
            <person name="Thang M."/>
            <person name="Chan C."/>
        </authorList>
    </citation>
    <scope>NUCLEOTIDE SEQUENCE</scope>
</reference>
<feature type="compositionally biased region" description="Low complexity" evidence="28">
    <location>
        <begin position="429"/>
        <end position="440"/>
    </location>
</feature>
<evidence type="ECO:0000256" key="6">
    <source>
        <dbReference type="ARBA" id="ARBA00006492"/>
    </source>
</evidence>
<keyword evidence="19" id="KW-0333">Golgi apparatus</keyword>
<evidence type="ECO:0000256" key="24">
    <source>
        <dbReference type="ARBA" id="ARBA00038949"/>
    </source>
</evidence>
<comment type="cofactor">
    <cofactor evidence="2">
        <name>Mn(2+)</name>
        <dbReference type="ChEBI" id="CHEBI:29035"/>
    </cofactor>
</comment>
<keyword evidence="14" id="KW-0479">Metal-binding</keyword>
<evidence type="ECO:0000256" key="14">
    <source>
        <dbReference type="ARBA" id="ARBA00022723"/>
    </source>
</evidence>
<dbReference type="GO" id="GO:0000139">
    <property type="term" value="C:Golgi membrane"/>
    <property type="evidence" value="ECO:0007669"/>
    <property type="project" value="UniProtKB-SubCell"/>
</dbReference>
<organism evidence="29 30">
    <name type="scientific">Polarella glacialis</name>
    <name type="common">Dinoflagellate</name>
    <dbReference type="NCBI Taxonomy" id="89957"/>
    <lineage>
        <taxon>Eukaryota</taxon>
        <taxon>Sar</taxon>
        <taxon>Alveolata</taxon>
        <taxon>Dinophyceae</taxon>
        <taxon>Suessiales</taxon>
        <taxon>Suessiaceae</taxon>
        <taxon>Polarella</taxon>
    </lineage>
</organism>
<evidence type="ECO:0000256" key="19">
    <source>
        <dbReference type="ARBA" id="ARBA00023034"/>
    </source>
</evidence>
<comment type="subcellular location">
    <subcellularLocation>
        <location evidence="4">Golgi apparatus membrane</location>
        <topology evidence="4">Single-pass type II membrane protein</topology>
    </subcellularLocation>
    <subcellularLocation>
        <location evidence="3">Nucleus</location>
    </subcellularLocation>
</comment>
<keyword evidence="18" id="KW-1133">Transmembrane helix</keyword>
<evidence type="ECO:0000256" key="26">
    <source>
        <dbReference type="ARBA" id="ARBA00049421"/>
    </source>
</evidence>
<evidence type="ECO:0000256" key="10">
    <source>
        <dbReference type="ARBA" id="ARBA00022676"/>
    </source>
</evidence>
<dbReference type="Proteomes" id="UP000654075">
    <property type="component" value="Unassembled WGS sequence"/>
</dbReference>
<accession>A0A813HFM9</accession>
<dbReference type="GO" id="GO:0004298">
    <property type="term" value="F:threonine-type endopeptidase activity"/>
    <property type="evidence" value="ECO:0007669"/>
    <property type="project" value="UniProtKB-KW"/>
</dbReference>
<keyword evidence="23" id="KW-0539">Nucleus</keyword>
<dbReference type="PROSITE" id="PS00854">
    <property type="entry name" value="PROTEASOME_BETA_1"/>
    <property type="match status" value="1"/>
</dbReference>
<dbReference type="Gene3D" id="3.90.550.10">
    <property type="entry name" value="Spore Coat Polysaccharide Biosynthesis Protein SpsA, Chain A"/>
    <property type="match status" value="1"/>
</dbReference>
<dbReference type="EC" id="2.4.1.101" evidence="24"/>
<keyword evidence="21" id="KW-0865">Zymogen</keyword>
<evidence type="ECO:0000256" key="15">
    <source>
        <dbReference type="ARBA" id="ARBA00022801"/>
    </source>
</evidence>
<feature type="region of interest" description="Disordered" evidence="28">
    <location>
        <begin position="419"/>
        <end position="440"/>
    </location>
</feature>
<keyword evidence="16" id="KW-0647">Proteasome</keyword>
<evidence type="ECO:0000256" key="9">
    <source>
        <dbReference type="ARBA" id="ARBA00022670"/>
    </source>
</evidence>
<dbReference type="UniPathway" id="UPA00378"/>
<dbReference type="CDD" id="cd03761">
    <property type="entry name" value="proteasome_beta_type_5"/>
    <property type="match status" value="1"/>
</dbReference>
<dbReference type="OrthoDB" id="37597at2759"/>
<dbReference type="InterPro" id="IPR023333">
    <property type="entry name" value="Proteasome_suB-type"/>
</dbReference>
<evidence type="ECO:0000256" key="20">
    <source>
        <dbReference type="ARBA" id="ARBA00023136"/>
    </source>
</evidence>
<comment type="pathway">
    <text evidence="5">Protein modification; protein glycosylation.</text>
</comment>
<protein>
    <recommendedName>
        <fullName evidence="25">N-glycosyl-oligosaccharide-glycoprotein N-acetylglucosaminyltransferase I</fullName>
        <ecNumber evidence="24">2.4.1.101</ecNumber>
        <ecNumber evidence="7">3.4.25.1</ecNumber>
    </recommendedName>
</protein>
<evidence type="ECO:0000313" key="30">
    <source>
        <dbReference type="Proteomes" id="UP000654075"/>
    </source>
</evidence>
<evidence type="ECO:0000256" key="27">
    <source>
        <dbReference type="PIRSR" id="PIRSR600243-1"/>
    </source>
</evidence>
<feature type="active site" description="Nucleophile" evidence="27">
    <location>
        <position position="72"/>
    </location>
</feature>
<dbReference type="GO" id="GO:0046872">
    <property type="term" value="F:metal ion binding"/>
    <property type="evidence" value="ECO:0007669"/>
    <property type="project" value="UniProtKB-KW"/>
</dbReference>
<dbReference type="GO" id="GO:0005634">
    <property type="term" value="C:nucleus"/>
    <property type="evidence" value="ECO:0007669"/>
    <property type="project" value="UniProtKB-SubCell"/>
</dbReference>